<sequence length="563" mass="64795">MKVTLKKFNDSLNAKITKLQSLLKDLEDNFAPKDIEQTVTSLTKHIQCLEHHYEASCSSAVRVARDLVSDVGEAAAARSGGLLQLARSSTSNAERDSRKVLVKRCRLSLEPFVPLSELKCGEQKVTVLRLKTWMQFLVDKRLLHIVSGLIRRDEARQEAILAQFWTNYKISHPKHPVFELERQGRATWPKKVYEDDRTFDKLLGLCKKDSDFMLHHGVSDPKTGKQYFAAILSVVGDWQWLVKAGKLTRNYNHVVKKPQDIEEPRGICHLCQAGQKEHSFEQLQTRSPSWLQTIGQQDPFEQPSPLSTLPHEPGAAASLFKYDVWHTCHLGVCKAFIGAALALLSDLYEGRSKDTRFEQLNRDFMEWCKRKHRQPLITKLTKDTIGWENNANFPVASWYKGSLSTTFCEFIEDMTRGQQFDDQLLTKIGEAVQSLNIFLKGLYKSDVFLESEHACYLGEQGLRFLRRYSWCATESVRQQRCLFLILPKAHCLHHICLKDLVLDSRQYSKVVNPIIYSVQMLEDYVGRNARLSRRIHPASVTKRVVQRHLQQAYAKYKEIGYLE</sequence>
<evidence type="ECO:0000313" key="1">
    <source>
        <dbReference type="EMBL" id="CAE7261696.1"/>
    </source>
</evidence>
<gene>
    <name evidence="1" type="ORF">SNEC2469_LOCUS5996</name>
</gene>
<reference evidence="1" key="1">
    <citation type="submission" date="2021-02" db="EMBL/GenBank/DDBJ databases">
        <authorList>
            <person name="Dougan E. K."/>
            <person name="Rhodes N."/>
            <person name="Thang M."/>
            <person name="Chan C."/>
        </authorList>
    </citation>
    <scope>NUCLEOTIDE SEQUENCE</scope>
</reference>
<proteinExistence type="predicted"/>
<name>A0A812MLN7_9DINO</name>
<dbReference type="Proteomes" id="UP000601435">
    <property type="component" value="Unassembled WGS sequence"/>
</dbReference>
<dbReference type="OrthoDB" id="406440at2759"/>
<dbReference type="AlphaFoldDB" id="A0A812MLN7"/>
<keyword evidence="2" id="KW-1185">Reference proteome</keyword>
<protein>
    <submittedName>
        <fullName evidence="1">Uncharacterized protein</fullName>
    </submittedName>
</protein>
<comment type="caution">
    <text evidence="1">The sequence shown here is derived from an EMBL/GenBank/DDBJ whole genome shotgun (WGS) entry which is preliminary data.</text>
</comment>
<organism evidence="1 2">
    <name type="scientific">Symbiodinium necroappetens</name>
    <dbReference type="NCBI Taxonomy" id="1628268"/>
    <lineage>
        <taxon>Eukaryota</taxon>
        <taxon>Sar</taxon>
        <taxon>Alveolata</taxon>
        <taxon>Dinophyceae</taxon>
        <taxon>Suessiales</taxon>
        <taxon>Symbiodiniaceae</taxon>
        <taxon>Symbiodinium</taxon>
    </lineage>
</organism>
<evidence type="ECO:0000313" key="2">
    <source>
        <dbReference type="Proteomes" id="UP000601435"/>
    </source>
</evidence>
<dbReference type="EMBL" id="CAJNJA010010735">
    <property type="protein sequence ID" value="CAE7261696.1"/>
    <property type="molecule type" value="Genomic_DNA"/>
</dbReference>
<accession>A0A812MLN7</accession>